<name>A0AA46A4Y5_9RHOB</name>
<dbReference type="SUPFAM" id="SSF52540">
    <property type="entry name" value="P-loop containing nucleoside triphosphate hydrolases"/>
    <property type="match status" value="1"/>
</dbReference>
<evidence type="ECO:0000256" key="2">
    <source>
        <dbReference type="ARBA" id="ARBA00022741"/>
    </source>
</evidence>
<dbReference type="Pfam" id="PF12399">
    <property type="entry name" value="BCA_ABC_TP_C"/>
    <property type="match status" value="1"/>
</dbReference>
<accession>A0AA46A4Y5</accession>
<dbReference type="PANTHER" id="PTHR45772">
    <property type="entry name" value="CONSERVED COMPONENT OF ABC TRANSPORTER FOR NATURAL AMINO ACIDS-RELATED"/>
    <property type="match status" value="1"/>
</dbReference>
<protein>
    <submittedName>
        <fullName evidence="5 6">ABC transporter ATP-binding protein</fullName>
    </submittedName>
</protein>
<dbReference type="EMBL" id="FTOU01000003">
    <property type="protein sequence ID" value="SIS71335.1"/>
    <property type="molecule type" value="Genomic_DNA"/>
</dbReference>
<dbReference type="InterPro" id="IPR051120">
    <property type="entry name" value="ABC_AA/LPS_Transport"/>
</dbReference>
<keyword evidence="1" id="KW-0813">Transport</keyword>
<dbReference type="GO" id="GO:0005886">
    <property type="term" value="C:plasma membrane"/>
    <property type="evidence" value="ECO:0007669"/>
    <property type="project" value="TreeGrafter"/>
</dbReference>
<dbReference type="Gene3D" id="3.40.50.300">
    <property type="entry name" value="P-loop containing nucleotide triphosphate hydrolases"/>
    <property type="match status" value="1"/>
</dbReference>
<dbReference type="CDD" id="cd03219">
    <property type="entry name" value="ABC_Mj1267_LivG_branched"/>
    <property type="match status" value="1"/>
</dbReference>
<sequence length="252" mass="26855">MSLLDIRGLRKAYGALKVTDDLDLSVEEGELHAIIGPNGAGKSTLIAQLSGQTPSDAGAVRFNGAEMMGKPMHARVRAGMSRSFQITSILPGFTALENVAAAVQARQGSSFRFFSPVAGEHALNEVALEMLTRVGIAERAFFRAGSLSHGEKRQLELAIALATAPKLLLLDEPLAGTSGQEADRLVEVMRSLKGEITLVLIEHDMDAVFSLADRISVLVYGRIIATGTPDNVRSDPRVRAAYLGEETAEEGA</sequence>
<feature type="domain" description="ABC transporter" evidence="4">
    <location>
        <begin position="4"/>
        <end position="245"/>
    </location>
</feature>
<reference evidence="6 8" key="2">
    <citation type="submission" date="2021-01" db="EMBL/GenBank/DDBJ databases">
        <title>Biogeographic distribution of Paracoccus.</title>
        <authorList>
            <person name="Hollensteiner J."/>
            <person name="Leineberger J."/>
            <person name="Brinkhoff T."/>
            <person name="Daniel R."/>
        </authorList>
    </citation>
    <scope>NUCLEOTIDE SEQUENCE [LARGE SCALE GENOMIC DNA]</scope>
    <source>
        <strain evidence="6 8">DSM 18447</strain>
    </source>
</reference>
<dbReference type="RefSeq" id="WP_076524177.1">
    <property type="nucleotide sequence ID" value="NZ_CP067140.1"/>
</dbReference>
<dbReference type="AlphaFoldDB" id="A0AA46A4Y5"/>
<evidence type="ECO:0000313" key="8">
    <source>
        <dbReference type="Proteomes" id="UP001215549"/>
    </source>
</evidence>
<dbReference type="PROSITE" id="PS50893">
    <property type="entry name" value="ABC_TRANSPORTER_2"/>
    <property type="match status" value="1"/>
</dbReference>
<dbReference type="Proteomes" id="UP000186216">
    <property type="component" value="Unassembled WGS sequence"/>
</dbReference>
<evidence type="ECO:0000313" key="6">
    <source>
        <dbReference type="EMBL" id="WCR05014.1"/>
    </source>
</evidence>
<dbReference type="InterPro" id="IPR003439">
    <property type="entry name" value="ABC_transporter-like_ATP-bd"/>
</dbReference>
<dbReference type="GO" id="GO:0016887">
    <property type="term" value="F:ATP hydrolysis activity"/>
    <property type="evidence" value="ECO:0007669"/>
    <property type="project" value="InterPro"/>
</dbReference>
<gene>
    <name evidence="6" type="ORF">JHX88_10040</name>
    <name evidence="5" type="ORF">SAMN05421772_103194</name>
</gene>
<keyword evidence="2" id="KW-0547">Nucleotide-binding</keyword>
<reference evidence="5 7" key="1">
    <citation type="submission" date="2017-01" db="EMBL/GenBank/DDBJ databases">
        <authorList>
            <person name="Varghese N."/>
            <person name="Submissions S."/>
        </authorList>
    </citation>
    <scope>NUCLEOTIDE SEQUENCE [LARGE SCALE GENOMIC DNA]</scope>
    <source>
        <strain evidence="5 7">DSM 18447</strain>
    </source>
</reference>
<dbReference type="Pfam" id="PF00005">
    <property type="entry name" value="ABC_tran"/>
    <property type="match status" value="1"/>
</dbReference>
<keyword evidence="8" id="KW-1185">Reference proteome</keyword>
<proteinExistence type="predicted"/>
<dbReference type="EMBL" id="CP067140">
    <property type="protein sequence ID" value="WCR05014.1"/>
    <property type="molecule type" value="Genomic_DNA"/>
</dbReference>
<evidence type="ECO:0000259" key="4">
    <source>
        <dbReference type="PROSITE" id="PS50893"/>
    </source>
</evidence>
<keyword evidence="3 5" id="KW-0067">ATP-binding</keyword>
<dbReference type="InterPro" id="IPR027417">
    <property type="entry name" value="P-loop_NTPase"/>
</dbReference>
<dbReference type="InterPro" id="IPR032823">
    <property type="entry name" value="BCA_ABC_TP_C"/>
</dbReference>
<evidence type="ECO:0000313" key="7">
    <source>
        <dbReference type="Proteomes" id="UP000186216"/>
    </source>
</evidence>
<dbReference type="PANTHER" id="PTHR45772:SF2">
    <property type="entry name" value="ABC TRANSPORTER ATP-BINDING PROTEIN"/>
    <property type="match status" value="1"/>
</dbReference>
<organism evidence="5 7">
    <name type="scientific">Paracoccus saliphilus</name>
    <dbReference type="NCBI Taxonomy" id="405559"/>
    <lineage>
        <taxon>Bacteria</taxon>
        <taxon>Pseudomonadati</taxon>
        <taxon>Pseudomonadota</taxon>
        <taxon>Alphaproteobacteria</taxon>
        <taxon>Rhodobacterales</taxon>
        <taxon>Paracoccaceae</taxon>
        <taxon>Paracoccus</taxon>
    </lineage>
</organism>
<dbReference type="GO" id="GO:0005524">
    <property type="term" value="F:ATP binding"/>
    <property type="evidence" value="ECO:0007669"/>
    <property type="project" value="UniProtKB-KW"/>
</dbReference>
<evidence type="ECO:0000313" key="5">
    <source>
        <dbReference type="EMBL" id="SIS71335.1"/>
    </source>
</evidence>
<dbReference type="Proteomes" id="UP001215549">
    <property type="component" value="Chromosome"/>
</dbReference>
<evidence type="ECO:0000256" key="3">
    <source>
        <dbReference type="ARBA" id="ARBA00022840"/>
    </source>
</evidence>
<dbReference type="InterPro" id="IPR003593">
    <property type="entry name" value="AAA+_ATPase"/>
</dbReference>
<evidence type="ECO:0000256" key="1">
    <source>
        <dbReference type="ARBA" id="ARBA00022448"/>
    </source>
</evidence>
<dbReference type="SMART" id="SM00382">
    <property type="entry name" value="AAA"/>
    <property type="match status" value="1"/>
</dbReference>